<dbReference type="PANTHER" id="PTHR30055">
    <property type="entry name" value="HTH-TYPE TRANSCRIPTIONAL REGULATOR RUTR"/>
    <property type="match status" value="1"/>
</dbReference>
<evidence type="ECO:0000256" key="3">
    <source>
        <dbReference type="ARBA" id="ARBA00023163"/>
    </source>
</evidence>
<evidence type="ECO:0000256" key="4">
    <source>
        <dbReference type="PROSITE-ProRule" id="PRU00335"/>
    </source>
</evidence>
<keyword evidence="7" id="KW-1185">Reference proteome</keyword>
<reference evidence="6 7" key="1">
    <citation type="submission" date="2019-03" db="EMBL/GenBank/DDBJ databases">
        <title>Genomic Encyclopedia of Type Strains, Phase IV (KMG-IV): sequencing the most valuable type-strain genomes for metagenomic binning, comparative biology and taxonomic classification.</title>
        <authorList>
            <person name="Goeker M."/>
        </authorList>
    </citation>
    <scope>NUCLEOTIDE SEQUENCE [LARGE SCALE GENOMIC DNA]</scope>
    <source>
        <strain evidence="6 7">DSM 45775</strain>
    </source>
</reference>
<dbReference type="GO" id="GO:0000976">
    <property type="term" value="F:transcription cis-regulatory region binding"/>
    <property type="evidence" value="ECO:0007669"/>
    <property type="project" value="TreeGrafter"/>
</dbReference>
<dbReference type="PANTHER" id="PTHR30055:SF234">
    <property type="entry name" value="HTH-TYPE TRANSCRIPTIONAL REGULATOR BETI"/>
    <property type="match status" value="1"/>
</dbReference>
<dbReference type="AlphaFoldDB" id="A0A4R6VKB4"/>
<dbReference type="PRINTS" id="PR00455">
    <property type="entry name" value="HTHTETR"/>
</dbReference>
<comment type="caution">
    <text evidence="6">The sequence shown here is derived from an EMBL/GenBank/DDBJ whole genome shotgun (WGS) entry which is preliminary data.</text>
</comment>
<feature type="DNA-binding region" description="H-T-H motif" evidence="4">
    <location>
        <begin position="29"/>
        <end position="48"/>
    </location>
</feature>
<dbReference type="OrthoDB" id="8701707at2"/>
<evidence type="ECO:0000313" key="6">
    <source>
        <dbReference type="EMBL" id="TDQ63296.1"/>
    </source>
</evidence>
<evidence type="ECO:0000256" key="2">
    <source>
        <dbReference type="ARBA" id="ARBA00023125"/>
    </source>
</evidence>
<name>A0A4R6VKB4_9PSEU</name>
<dbReference type="RefSeq" id="WP_133826233.1">
    <property type="nucleotide sequence ID" value="NZ_BAABHR010000038.1"/>
</dbReference>
<dbReference type="InterPro" id="IPR009057">
    <property type="entry name" value="Homeodomain-like_sf"/>
</dbReference>
<feature type="domain" description="HTH tetR-type" evidence="5">
    <location>
        <begin position="6"/>
        <end position="66"/>
    </location>
</feature>
<keyword evidence="1" id="KW-0805">Transcription regulation</keyword>
<evidence type="ECO:0000256" key="1">
    <source>
        <dbReference type="ARBA" id="ARBA00023015"/>
    </source>
</evidence>
<dbReference type="EMBL" id="SNYO01000002">
    <property type="protein sequence ID" value="TDQ63296.1"/>
    <property type="molecule type" value="Genomic_DNA"/>
</dbReference>
<dbReference type="PROSITE" id="PS50977">
    <property type="entry name" value="HTH_TETR_2"/>
    <property type="match status" value="1"/>
</dbReference>
<accession>A0A4R6VKB4</accession>
<dbReference type="Proteomes" id="UP000295705">
    <property type="component" value="Unassembled WGS sequence"/>
</dbReference>
<organism evidence="6 7">
    <name type="scientific">Actinomycetospora succinea</name>
    <dbReference type="NCBI Taxonomy" id="663603"/>
    <lineage>
        <taxon>Bacteria</taxon>
        <taxon>Bacillati</taxon>
        <taxon>Actinomycetota</taxon>
        <taxon>Actinomycetes</taxon>
        <taxon>Pseudonocardiales</taxon>
        <taxon>Pseudonocardiaceae</taxon>
        <taxon>Actinomycetospora</taxon>
    </lineage>
</organism>
<dbReference type="SUPFAM" id="SSF46689">
    <property type="entry name" value="Homeodomain-like"/>
    <property type="match status" value="1"/>
</dbReference>
<keyword evidence="2 4" id="KW-0238">DNA-binding</keyword>
<sequence>MGRAERHPAGSILDAARELVLADGVRAATVDRIVVASGAPKGSIYHRFGTLDDLLATMWLRAVRASQDRFLAALEGPGDAVDVGVAAALTLHDFAREQPDDAALLLTLRRQDVERGVRDEDLARRLTTVNAPLERGVADLATRLHGRASPAAVERTVLAVVDLPLGALWRHLLARRPPPPELRDPLGRAVRAALQD</sequence>
<dbReference type="Pfam" id="PF00440">
    <property type="entry name" value="TetR_N"/>
    <property type="match status" value="1"/>
</dbReference>
<dbReference type="InterPro" id="IPR050109">
    <property type="entry name" value="HTH-type_TetR-like_transc_reg"/>
</dbReference>
<gene>
    <name evidence="6" type="ORF">EV188_102953</name>
</gene>
<protein>
    <submittedName>
        <fullName evidence="6">TetR family transcriptional regulator</fullName>
    </submittedName>
</protein>
<evidence type="ECO:0000313" key="7">
    <source>
        <dbReference type="Proteomes" id="UP000295705"/>
    </source>
</evidence>
<dbReference type="GO" id="GO:0003700">
    <property type="term" value="F:DNA-binding transcription factor activity"/>
    <property type="evidence" value="ECO:0007669"/>
    <property type="project" value="TreeGrafter"/>
</dbReference>
<keyword evidence="3" id="KW-0804">Transcription</keyword>
<dbReference type="InterPro" id="IPR001647">
    <property type="entry name" value="HTH_TetR"/>
</dbReference>
<dbReference type="Gene3D" id="1.10.357.10">
    <property type="entry name" value="Tetracycline Repressor, domain 2"/>
    <property type="match status" value="1"/>
</dbReference>
<proteinExistence type="predicted"/>
<evidence type="ECO:0000259" key="5">
    <source>
        <dbReference type="PROSITE" id="PS50977"/>
    </source>
</evidence>